<comment type="similarity">
    <text evidence="1">Belongs to the AHA1 family.</text>
</comment>
<gene>
    <name evidence="3" type="ORF">SAMN05444371_0350</name>
</gene>
<evidence type="ECO:0000313" key="4">
    <source>
        <dbReference type="Proteomes" id="UP000184498"/>
    </source>
</evidence>
<evidence type="ECO:0000259" key="2">
    <source>
        <dbReference type="Pfam" id="PF08327"/>
    </source>
</evidence>
<dbReference type="Proteomes" id="UP000184498">
    <property type="component" value="Unassembled WGS sequence"/>
</dbReference>
<feature type="domain" description="Activator of Hsp90 ATPase homologue 1/2-like C-terminal" evidence="2">
    <location>
        <begin position="13"/>
        <end position="134"/>
    </location>
</feature>
<dbReference type="InterPro" id="IPR023393">
    <property type="entry name" value="START-like_dom_sf"/>
</dbReference>
<dbReference type="AlphaFoldDB" id="A0A1M6ND01"/>
<dbReference type="STRING" id="216903.SAMN05444371_0350"/>
<dbReference type="SUPFAM" id="SSF55961">
    <property type="entry name" value="Bet v1-like"/>
    <property type="match status" value="1"/>
</dbReference>
<dbReference type="Pfam" id="PF08327">
    <property type="entry name" value="AHSA1"/>
    <property type="match status" value="1"/>
</dbReference>
<dbReference type="RefSeq" id="WP_072996131.1">
    <property type="nucleotide sequence ID" value="NZ_FRAM01000001.1"/>
</dbReference>
<dbReference type="EMBL" id="FRAM01000001">
    <property type="protein sequence ID" value="SHJ93581.1"/>
    <property type="molecule type" value="Genomic_DNA"/>
</dbReference>
<proteinExistence type="inferred from homology"/>
<organism evidence="3 4">
    <name type="scientific">Epilithonimonas mollis</name>
    <dbReference type="NCBI Taxonomy" id="216903"/>
    <lineage>
        <taxon>Bacteria</taxon>
        <taxon>Pseudomonadati</taxon>
        <taxon>Bacteroidota</taxon>
        <taxon>Flavobacteriia</taxon>
        <taxon>Flavobacteriales</taxon>
        <taxon>Weeksellaceae</taxon>
        <taxon>Chryseobacterium group</taxon>
        <taxon>Epilithonimonas</taxon>
    </lineage>
</organism>
<dbReference type="InterPro" id="IPR013538">
    <property type="entry name" value="ASHA1/2-like_C"/>
</dbReference>
<dbReference type="OrthoDB" id="384974at2"/>
<reference evidence="4" key="1">
    <citation type="submission" date="2016-11" db="EMBL/GenBank/DDBJ databases">
        <authorList>
            <person name="Varghese N."/>
            <person name="Submissions S."/>
        </authorList>
    </citation>
    <scope>NUCLEOTIDE SEQUENCE [LARGE SCALE GENOMIC DNA]</scope>
    <source>
        <strain evidence="4">DSM 18016</strain>
    </source>
</reference>
<accession>A0A1M6ND01</accession>
<dbReference type="Gene3D" id="3.30.530.20">
    <property type="match status" value="1"/>
</dbReference>
<sequence length="137" mass="15940">MKKLTVSSEINKPIHKVWNYFNTPAHITKWNFAHESWECPAAKNDLTAGGKLEVRMQAKDGSFGFDLVGIYDEIKENQLIRYHLEDGREVEVIFESLSDNQTKLTENFDPENQNPLEFQKDGWQAILDNFKKYSESI</sequence>
<name>A0A1M6ND01_9FLAO</name>
<evidence type="ECO:0000313" key="3">
    <source>
        <dbReference type="EMBL" id="SHJ93581.1"/>
    </source>
</evidence>
<protein>
    <submittedName>
        <fullName evidence="3">Uncharacterized conserved protein YndB, AHSA1/START domain</fullName>
    </submittedName>
</protein>
<evidence type="ECO:0000256" key="1">
    <source>
        <dbReference type="ARBA" id="ARBA00006817"/>
    </source>
</evidence>
<keyword evidence="4" id="KW-1185">Reference proteome</keyword>
<dbReference type="CDD" id="cd08897">
    <property type="entry name" value="SRPBCC_CalC_Aha1-like_4"/>
    <property type="match status" value="1"/>
</dbReference>